<dbReference type="Proteomes" id="UP000663844">
    <property type="component" value="Unassembled WGS sequence"/>
</dbReference>
<evidence type="ECO:0000313" key="1">
    <source>
        <dbReference type="EMBL" id="CAF4353552.1"/>
    </source>
</evidence>
<comment type="caution">
    <text evidence="1">The sequence shown here is derived from an EMBL/GenBank/DDBJ whole genome shotgun (WGS) entry which is preliminary data.</text>
</comment>
<gene>
    <name evidence="1" type="ORF">OXD698_LOCUS48910</name>
</gene>
<protein>
    <submittedName>
        <fullName evidence="1">Uncharacterized protein</fullName>
    </submittedName>
</protein>
<dbReference type="AlphaFoldDB" id="A0A820L174"/>
<reference evidence="1" key="1">
    <citation type="submission" date="2021-02" db="EMBL/GenBank/DDBJ databases">
        <authorList>
            <person name="Nowell W R."/>
        </authorList>
    </citation>
    <scope>NUCLEOTIDE SEQUENCE</scope>
</reference>
<dbReference type="EMBL" id="CAJOAZ010021200">
    <property type="protein sequence ID" value="CAF4353552.1"/>
    <property type="molecule type" value="Genomic_DNA"/>
</dbReference>
<feature type="non-terminal residue" evidence="1">
    <location>
        <position position="1"/>
    </location>
</feature>
<name>A0A820L174_9BILA</name>
<proteinExistence type="predicted"/>
<evidence type="ECO:0000313" key="2">
    <source>
        <dbReference type="Proteomes" id="UP000663844"/>
    </source>
</evidence>
<sequence length="161" mass="18932">KSNEKESNSDMQEQTPVLSRLTKLTLMKVLRIDFNEIPYYLSKTNQSFDKKIRSILPTTNSLEQLRSIAILMYKIIYISMIRTLWIVYQKSGMGELQTNLQSINQLNRKIWPKEILLLLNENEITDTNQDNACSTLVNHCLCQLNDKNEEYRRELRLNTTS</sequence>
<organism evidence="1 2">
    <name type="scientific">Adineta steineri</name>
    <dbReference type="NCBI Taxonomy" id="433720"/>
    <lineage>
        <taxon>Eukaryota</taxon>
        <taxon>Metazoa</taxon>
        <taxon>Spiralia</taxon>
        <taxon>Gnathifera</taxon>
        <taxon>Rotifera</taxon>
        <taxon>Eurotatoria</taxon>
        <taxon>Bdelloidea</taxon>
        <taxon>Adinetida</taxon>
        <taxon>Adinetidae</taxon>
        <taxon>Adineta</taxon>
    </lineage>
</organism>
<accession>A0A820L174</accession>